<organism evidence="1 2">
    <name type="scientific">Sphingomonas ginsenosidimutans</name>
    <dbReference type="NCBI Taxonomy" id="862134"/>
    <lineage>
        <taxon>Bacteria</taxon>
        <taxon>Pseudomonadati</taxon>
        <taxon>Pseudomonadota</taxon>
        <taxon>Alphaproteobacteria</taxon>
        <taxon>Sphingomonadales</taxon>
        <taxon>Sphingomonadaceae</taxon>
        <taxon>Sphingomonas</taxon>
    </lineage>
</organism>
<comment type="caution">
    <text evidence="1">The sequence shown here is derived from an EMBL/GenBank/DDBJ whole genome shotgun (WGS) entry which is preliminary data.</text>
</comment>
<dbReference type="Proteomes" id="UP000218784">
    <property type="component" value="Unassembled WGS sequence"/>
</dbReference>
<dbReference type="EMBL" id="NWVD01000002">
    <property type="protein sequence ID" value="PCG09673.1"/>
    <property type="molecule type" value="Genomic_DNA"/>
</dbReference>
<dbReference type="AlphaFoldDB" id="A0A2A4I0A1"/>
<evidence type="ECO:0000313" key="1">
    <source>
        <dbReference type="EMBL" id="PCG09673.1"/>
    </source>
</evidence>
<evidence type="ECO:0000313" key="2">
    <source>
        <dbReference type="Proteomes" id="UP000218784"/>
    </source>
</evidence>
<gene>
    <name evidence="1" type="ORF">COA17_07385</name>
</gene>
<proteinExistence type="predicted"/>
<accession>A0A2A4I0A1</accession>
<sequence length="76" mass="8165">MTALVGVPDRDRLEVVLIERAGLGWAVGIGRLMARGIERDRTAFLMEREAIGAARQLADAGDMLLLRVEAGEGACD</sequence>
<keyword evidence="2" id="KW-1185">Reference proteome</keyword>
<name>A0A2A4I0A1_9SPHN</name>
<dbReference type="RefSeq" id="WP_096611311.1">
    <property type="nucleotide sequence ID" value="NZ_NWVD01000002.1"/>
</dbReference>
<reference evidence="1 2" key="1">
    <citation type="submission" date="2017-09" db="EMBL/GenBank/DDBJ databases">
        <title>Sphingomonas ginsenosidimutans KACC 14949, whole genome shotgun sequence.</title>
        <authorList>
            <person name="Feng G."/>
            <person name="Zhu H."/>
        </authorList>
    </citation>
    <scope>NUCLEOTIDE SEQUENCE [LARGE SCALE GENOMIC DNA]</scope>
    <source>
        <strain evidence="1 2">KACC 14949</strain>
    </source>
</reference>
<protein>
    <submittedName>
        <fullName evidence="1">Uncharacterized protein</fullName>
    </submittedName>
</protein>